<dbReference type="InterPro" id="IPR004006">
    <property type="entry name" value="DhaK_dom"/>
</dbReference>
<dbReference type="GO" id="GO:0004371">
    <property type="term" value="F:glycerone kinase activity"/>
    <property type="evidence" value="ECO:0007669"/>
    <property type="project" value="InterPro"/>
</dbReference>
<dbReference type="SUPFAM" id="SSF82549">
    <property type="entry name" value="DAK1/DegV-like"/>
    <property type="match status" value="1"/>
</dbReference>
<evidence type="ECO:0000256" key="3">
    <source>
        <dbReference type="ARBA" id="ARBA00012095"/>
    </source>
</evidence>
<dbReference type="AlphaFoldDB" id="A0A1I0YZX7"/>
<dbReference type="RefSeq" id="WP_090041420.1">
    <property type="nucleotide sequence ID" value="NZ_FOKI01000016.1"/>
</dbReference>
<evidence type="ECO:0000313" key="9">
    <source>
        <dbReference type="EMBL" id="SFB18406.1"/>
    </source>
</evidence>
<dbReference type="Gene3D" id="3.30.1180.20">
    <property type="entry name" value="Dihydroxyacetone kinase, domain 2"/>
    <property type="match status" value="1"/>
</dbReference>
<gene>
    <name evidence="9" type="ORF">SAMN04488528_101629</name>
</gene>
<protein>
    <recommendedName>
        <fullName evidence="3">phosphoenolpyruvate--glycerone phosphotransferase</fullName>
        <ecNumber evidence="3">2.7.1.121</ecNumber>
    </recommendedName>
</protein>
<accession>A0A1I0YZX7</accession>
<keyword evidence="6" id="KW-0319">Glycerol metabolism</keyword>
<keyword evidence="10" id="KW-1185">Reference proteome</keyword>
<dbReference type="OrthoDB" id="9806345at2"/>
<keyword evidence="5 9" id="KW-0418">Kinase</keyword>
<evidence type="ECO:0000256" key="6">
    <source>
        <dbReference type="ARBA" id="ARBA00022798"/>
    </source>
</evidence>
<evidence type="ECO:0000256" key="7">
    <source>
        <dbReference type="ARBA" id="ARBA00046577"/>
    </source>
</evidence>
<dbReference type="FunFam" id="3.30.1180.20:FF:000002">
    <property type="entry name" value="Dihydroxyacetone kinase subunit DhaK"/>
    <property type="match status" value="1"/>
</dbReference>
<dbReference type="GO" id="GO:0047324">
    <property type="term" value="F:phosphoenolpyruvate-glycerone phosphotransferase activity"/>
    <property type="evidence" value="ECO:0007669"/>
    <property type="project" value="UniProtKB-EC"/>
</dbReference>
<dbReference type="GO" id="GO:0005829">
    <property type="term" value="C:cytosol"/>
    <property type="evidence" value="ECO:0007669"/>
    <property type="project" value="TreeGrafter"/>
</dbReference>
<sequence length="332" mass="35741">MKKLINNPNNVLEDMLKGIVYAHKEHLRKIDGFDVLVRKNSPVEGKVALVSGGGSGHEPAHGGYIGEGMLDGAVCGSVFTSPTPDQVFEGIKAVDGGDGVLLIIKNYSGDIMNFEMAKDMADMEGIKVEAVVVNDDVAVEDSLYTAGRRGIAGTVFVHKIAGAKAEKGASLEEVKKTAEKVIKNVRSMGMALTSCIVPEAGKANFTLAEDEVEIGMGIHGEPGTHREKISTADEITEQLVNRILEDMPVAKNEEVAVMINGLSGTPLMELYIINKKVQEMLEERGIKSYKTFVGEFMTSLEMAGCSVTLLKLDEELKELLDAKADTPALKVF</sequence>
<dbReference type="PANTHER" id="PTHR28629">
    <property type="entry name" value="TRIOKINASE/FMN CYCLASE"/>
    <property type="match status" value="1"/>
</dbReference>
<dbReference type="InterPro" id="IPR050861">
    <property type="entry name" value="Dihydroxyacetone_Kinase"/>
</dbReference>
<comment type="catalytic activity">
    <reaction evidence="1">
        <text>dihydroxyacetone + phosphoenolpyruvate = dihydroxyacetone phosphate + pyruvate</text>
        <dbReference type="Rhea" id="RHEA:18381"/>
        <dbReference type="ChEBI" id="CHEBI:15361"/>
        <dbReference type="ChEBI" id="CHEBI:16016"/>
        <dbReference type="ChEBI" id="CHEBI:57642"/>
        <dbReference type="ChEBI" id="CHEBI:58702"/>
        <dbReference type="EC" id="2.7.1.121"/>
    </reaction>
</comment>
<dbReference type="Proteomes" id="UP000198619">
    <property type="component" value="Unassembled WGS sequence"/>
</dbReference>
<evidence type="ECO:0000256" key="4">
    <source>
        <dbReference type="ARBA" id="ARBA00022679"/>
    </source>
</evidence>
<evidence type="ECO:0000256" key="1">
    <source>
        <dbReference type="ARBA" id="ARBA00001113"/>
    </source>
</evidence>
<dbReference type="NCBIfam" id="TIGR02363">
    <property type="entry name" value="dhaK1"/>
    <property type="match status" value="1"/>
</dbReference>
<comment type="subunit">
    <text evidence="7">Homodimer. The dihydroxyacetone kinase complex is composed of a homodimer of DhaM, a homodimer of DhaK and the subunit DhaL.</text>
</comment>
<evidence type="ECO:0000313" key="10">
    <source>
        <dbReference type="Proteomes" id="UP000198619"/>
    </source>
</evidence>
<dbReference type="EMBL" id="FOKI01000016">
    <property type="protein sequence ID" value="SFB18406.1"/>
    <property type="molecule type" value="Genomic_DNA"/>
</dbReference>
<evidence type="ECO:0000256" key="2">
    <source>
        <dbReference type="ARBA" id="ARBA00004745"/>
    </source>
</evidence>
<dbReference type="FunFam" id="3.40.50.10440:FF:000001">
    <property type="entry name" value="Dihydroxyacetone kinase, DhaK subunit"/>
    <property type="match status" value="1"/>
</dbReference>
<comment type="pathway">
    <text evidence="2">Polyol metabolism; glycerol degradation.</text>
</comment>
<dbReference type="EC" id="2.7.1.121" evidence="3"/>
<reference evidence="9 10" key="1">
    <citation type="submission" date="2016-10" db="EMBL/GenBank/DDBJ databases">
        <authorList>
            <person name="de Groot N.N."/>
        </authorList>
    </citation>
    <scope>NUCLEOTIDE SEQUENCE [LARGE SCALE GENOMIC DNA]</scope>
    <source>
        <strain evidence="9 10">DSM 12271</strain>
    </source>
</reference>
<dbReference type="Pfam" id="PF02733">
    <property type="entry name" value="Dak1"/>
    <property type="match status" value="1"/>
</dbReference>
<feature type="domain" description="DhaK" evidence="8">
    <location>
        <begin position="7"/>
        <end position="329"/>
    </location>
</feature>
<name>A0A1I0YZX7_9CLOT</name>
<evidence type="ECO:0000259" key="8">
    <source>
        <dbReference type="PROSITE" id="PS51481"/>
    </source>
</evidence>
<dbReference type="PROSITE" id="PS51481">
    <property type="entry name" value="DHAK"/>
    <property type="match status" value="1"/>
</dbReference>
<organism evidence="9 10">
    <name type="scientific">Clostridium frigidicarnis</name>
    <dbReference type="NCBI Taxonomy" id="84698"/>
    <lineage>
        <taxon>Bacteria</taxon>
        <taxon>Bacillati</taxon>
        <taxon>Bacillota</taxon>
        <taxon>Clostridia</taxon>
        <taxon>Eubacteriales</taxon>
        <taxon>Clostridiaceae</taxon>
        <taxon>Clostridium</taxon>
    </lineage>
</organism>
<proteinExistence type="predicted"/>
<dbReference type="InterPro" id="IPR012736">
    <property type="entry name" value="DhaK_1"/>
</dbReference>
<dbReference type="PANTHER" id="PTHR28629:SF4">
    <property type="entry name" value="TRIOKINASE_FMN CYCLASE"/>
    <property type="match status" value="1"/>
</dbReference>
<evidence type="ECO:0000256" key="5">
    <source>
        <dbReference type="ARBA" id="ARBA00022777"/>
    </source>
</evidence>
<dbReference type="GO" id="GO:0019563">
    <property type="term" value="P:glycerol catabolic process"/>
    <property type="evidence" value="ECO:0007669"/>
    <property type="project" value="TreeGrafter"/>
</dbReference>
<keyword evidence="4" id="KW-0808">Transferase</keyword>
<dbReference type="STRING" id="84698.SAMN04488528_101629"/>
<dbReference type="Gene3D" id="3.40.50.10440">
    <property type="entry name" value="Dihydroxyacetone kinase, domain 1"/>
    <property type="match status" value="1"/>
</dbReference>